<dbReference type="HOGENOM" id="CLU_2506151_0_0_12"/>
<organism evidence="1 2">
    <name type="scientific">Borreliella valaisiana VS116</name>
    <dbReference type="NCBI Taxonomy" id="445987"/>
    <lineage>
        <taxon>Bacteria</taxon>
        <taxon>Pseudomonadati</taxon>
        <taxon>Spirochaetota</taxon>
        <taxon>Spirochaetia</taxon>
        <taxon>Spirochaetales</taxon>
        <taxon>Borreliaceae</taxon>
        <taxon>Borreliella</taxon>
    </lineage>
</organism>
<dbReference type="GO" id="GO:0006231">
    <property type="term" value="P:dTMP biosynthetic process"/>
    <property type="evidence" value="ECO:0007669"/>
    <property type="project" value="InterPro"/>
</dbReference>
<keyword evidence="2" id="KW-1185">Reference proteome</keyword>
<name>C0R8B1_BORVA</name>
<gene>
    <name evidence="1" type="primary">thyX</name>
    <name evidence="1" type="ORF">BVAVS116_A0070</name>
</gene>
<dbReference type="EMBL" id="CP001433">
    <property type="protein sequence ID" value="ACN52692.1"/>
    <property type="molecule type" value="Genomic_DNA"/>
</dbReference>
<evidence type="ECO:0000313" key="1">
    <source>
        <dbReference type="EMBL" id="ACN52692.1"/>
    </source>
</evidence>
<dbReference type="GO" id="GO:0050660">
    <property type="term" value="F:flavin adenine dinucleotide binding"/>
    <property type="evidence" value="ECO:0007669"/>
    <property type="project" value="InterPro"/>
</dbReference>
<geneLocation type="plasmid" evidence="1 2">
    <name>VS116_lp54</name>
</geneLocation>
<dbReference type="SUPFAM" id="SSF69796">
    <property type="entry name" value="Thymidylate synthase-complementing protein Thy1"/>
    <property type="match status" value="1"/>
</dbReference>
<dbReference type="GO" id="GO:0050797">
    <property type="term" value="F:thymidylate synthase (FAD) activity"/>
    <property type="evidence" value="ECO:0007669"/>
    <property type="project" value="InterPro"/>
</dbReference>
<keyword evidence="1" id="KW-0614">Plasmid</keyword>
<protein>
    <submittedName>
        <fullName evidence="1">Thymidylate synthase, flavin-dependent</fullName>
    </submittedName>
</protein>
<evidence type="ECO:0000313" key="2">
    <source>
        <dbReference type="Proteomes" id="UP000006163"/>
    </source>
</evidence>
<reference evidence="1 2" key="1">
    <citation type="journal article" date="2012" name="J. Bacteriol.">
        <title>Whole-Genome Sequences of Borrelia bissettii, Borrelia valaisiana, and Borrelia spielmanii.</title>
        <authorList>
            <person name="Schutzer S.E."/>
            <person name="Fraser-Liggett C.M."/>
            <person name="Qiu W.G."/>
            <person name="Kraiczy P."/>
            <person name="Mongodin E.F."/>
            <person name="Dunn J.J."/>
            <person name="Luft B.J."/>
            <person name="Casjens S.R."/>
        </authorList>
    </citation>
    <scope>NUCLEOTIDE SEQUENCE [LARGE SCALE GENOMIC DNA]</scope>
    <source>
        <strain evidence="1 2">VS116</strain>
        <plasmid evidence="1">VS116_lp54</plasmid>
    </source>
</reference>
<dbReference type="AlphaFoldDB" id="C0R8B1"/>
<proteinExistence type="predicted"/>
<dbReference type="Proteomes" id="UP000006163">
    <property type="component" value="Plasmid VS116_lp54"/>
</dbReference>
<dbReference type="InterPro" id="IPR036098">
    <property type="entry name" value="Thymidylate_synthase_ThyX_sf"/>
</dbReference>
<accession>C0R8B1</accession>
<sequence>MRLALDNPKEIKENSPKEMREYAKALISIVKEIVPISFNSFESHCLRGKRFSREEIIVIINALDLNKLSMDAKKLDLLKNKPGID</sequence>